<accession>A0A9N9D2B7</accession>
<feature type="region of interest" description="Disordered" evidence="1">
    <location>
        <begin position="1"/>
        <end position="22"/>
    </location>
</feature>
<keyword evidence="3" id="KW-1185">Reference proteome</keyword>
<gene>
    <name evidence="2" type="ORF">CPELLU_LOCUS8083</name>
</gene>
<dbReference type="Proteomes" id="UP000789759">
    <property type="component" value="Unassembled WGS sequence"/>
</dbReference>
<proteinExistence type="predicted"/>
<comment type="caution">
    <text evidence="2">The sequence shown here is derived from an EMBL/GenBank/DDBJ whole genome shotgun (WGS) entry which is preliminary data.</text>
</comment>
<protein>
    <submittedName>
        <fullName evidence="2">19935_t:CDS:1</fullName>
    </submittedName>
</protein>
<feature type="non-terminal residue" evidence="2">
    <location>
        <position position="68"/>
    </location>
</feature>
<dbReference type="AlphaFoldDB" id="A0A9N9D2B7"/>
<evidence type="ECO:0000313" key="2">
    <source>
        <dbReference type="EMBL" id="CAG8624367.1"/>
    </source>
</evidence>
<sequence>MPLCEDNNKAFTSTSSGSQLKKIKKDGSSFNEKELSHFEVEFSESKLHDMINLASINSYIKVEEKIDK</sequence>
<dbReference type="EMBL" id="CAJVQA010005610">
    <property type="protein sequence ID" value="CAG8624367.1"/>
    <property type="molecule type" value="Genomic_DNA"/>
</dbReference>
<feature type="compositionally biased region" description="Polar residues" evidence="1">
    <location>
        <begin position="9"/>
        <end position="19"/>
    </location>
</feature>
<reference evidence="2" key="1">
    <citation type="submission" date="2021-06" db="EMBL/GenBank/DDBJ databases">
        <authorList>
            <person name="Kallberg Y."/>
            <person name="Tangrot J."/>
            <person name="Rosling A."/>
        </authorList>
    </citation>
    <scope>NUCLEOTIDE SEQUENCE</scope>
    <source>
        <strain evidence="2">FL966</strain>
    </source>
</reference>
<name>A0A9N9D2B7_9GLOM</name>
<evidence type="ECO:0000256" key="1">
    <source>
        <dbReference type="SAM" id="MobiDB-lite"/>
    </source>
</evidence>
<evidence type="ECO:0000313" key="3">
    <source>
        <dbReference type="Proteomes" id="UP000789759"/>
    </source>
</evidence>
<organism evidence="2 3">
    <name type="scientific">Cetraspora pellucida</name>
    <dbReference type="NCBI Taxonomy" id="1433469"/>
    <lineage>
        <taxon>Eukaryota</taxon>
        <taxon>Fungi</taxon>
        <taxon>Fungi incertae sedis</taxon>
        <taxon>Mucoromycota</taxon>
        <taxon>Glomeromycotina</taxon>
        <taxon>Glomeromycetes</taxon>
        <taxon>Diversisporales</taxon>
        <taxon>Gigasporaceae</taxon>
        <taxon>Cetraspora</taxon>
    </lineage>
</organism>